<feature type="compositionally biased region" description="Polar residues" evidence="4">
    <location>
        <begin position="169"/>
        <end position="178"/>
    </location>
</feature>
<dbReference type="Gene3D" id="1.10.720.30">
    <property type="entry name" value="SAP domain"/>
    <property type="match status" value="1"/>
</dbReference>
<feature type="compositionally biased region" description="Polar residues" evidence="4">
    <location>
        <begin position="464"/>
        <end position="474"/>
    </location>
</feature>
<keyword evidence="2" id="KW-0805">Transcription regulation</keyword>
<proteinExistence type="predicted"/>
<dbReference type="GO" id="GO:0031564">
    <property type="term" value="P:transcription antitermination"/>
    <property type="evidence" value="ECO:0007669"/>
    <property type="project" value="UniProtKB-KW"/>
</dbReference>
<evidence type="ECO:0000259" key="5">
    <source>
        <dbReference type="PROSITE" id="PS50800"/>
    </source>
</evidence>
<dbReference type="AlphaFoldDB" id="A0A8J9X5E3"/>
<dbReference type="PROSITE" id="PS50800">
    <property type="entry name" value="SAP"/>
    <property type="match status" value="1"/>
</dbReference>
<feature type="region of interest" description="Disordered" evidence="4">
    <location>
        <begin position="246"/>
        <end position="336"/>
    </location>
</feature>
<reference evidence="6" key="1">
    <citation type="submission" date="2022-02" db="EMBL/GenBank/DDBJ databases">
        <authorList>
            <person name="Giguere J D."/>
        </authorList>
    </citation>
    <scope>NUCLEOTIDE SEQUENCE</scope>
    <source>
        <strain evidence="6">CCAP 1055/1</strain>
    </source>
</reference>
<evidence type="ECO:0000256" key="2">
    <source>
        <dbReference type="ARBA" id="ARBA00023015"/>
    </source>
</evidence>
<keyword evidence="1" id="KW-0889">Transcription antitermination</keyword>
<dbReference type="SMART" id="SM00513">
    <property type="entry name" value="SAP"/>
    <property type="match status" value="1"/>
</dbReference>
<feature type="compositionally biased region" description="Basic and acidic residues" evidence="4">
    <location>
        <begin position="504"/>
        <end position="528"/>
    </location>
</feature>
<feature type="compositionally biased region" description="Basic and acidic residues" evidence="4">
    <location>
        <begin position="181"/>
        <end position="194"/>
    </location>
</feature>
<dbReference type="PANTHER" id="PTHR30265:SF4">
    <property type="entry name" value="KOW MOTIF FAMILY PROTEIN, EXPRESSED"/>
    <property type="match status" value="1"/>
</dbReference>
<gene>
    <name evidence="6" type="ORF">PTTT1_LOCUS40359</name>
</gene>
<dbReference type="PANTHER" id="PTHR30265">
    <property type="entry name" value="RHO-INTERACTING TRANSCRIPTION TERMINATION FACTOR NUSG"/>
    <property type="match status" value="1"/>
</dbReference>
<feature type="compositionally biased region" description="Basic and acidic residues" evidence="4">
    <location>
        <begin position="289"/>
        <end position="310"/>
    </location>
</feature>
<dbReference type="SUPFAM" id="SSF68906">
    <property type="entry name" value="SAP domain"/>
    <property type="match status" value="1"/>
</dbReference>
<sequence length="528" mass="60149">MVTETKVKYQGYVFGKLRLCPEVYEAIQNLDLCRSWMGTVNHKGYKKLPPAPLSLNEIEVENFGLEEWEGLEEEEEEDPDAVIVDNADEDVKPNYDVEALEVYLGLRVDDMVKVTKKNKFFDEDGIVRRLKEGQIFVRFYTYGTMFEEWLDPSDVRKLTNDEVVRGLSGPSQPITQQDFDGPDRNPRNFDERRPGSLRNTLMSSTDGGSRNRRQDRTQRSHGQERDRFGRSNQELAREDRNWEWYKDQKKEKQTDAADSDWSMRAQTQRGRDSQWAERDVDSQWGRKPQRPERRESQTQRKRQENRRAESAIEGNDDWSTFVSPSRGSSSSAPAVEEDDFFVSLMTDLSKDLGSDQSSKSSASAGSKHSDNTSDEDDFFASLMSEIEDKEEVSSLPPPQKIGTPKQKTSSPDDDFFASLEAELGKAVEERPEKETDDAEDFFARLEAEIAPTLDPPLPNFRGDGTNQSEKAPTNSSPPPLQSVSKRSSLRSDDLGKKTMPALKEMLKERGLKVSGKKAELIDRLQHGS</sequence>
<dbReference type="EMBL" id="OU594945">
    <property type="protein sequence ID" value="CAG9289031.1"/>
    <property type="molecule type" value="Genomic_DNA"/>
</dbReference>
<feature type="region of interest" description="Disordered" evidence="4">
    <location>
        <begin position="164"/>
        <end position="233"/>
    </location>
</feature>
<evidence type="ECO:0000256" key="3">
    <source>
        <dbReference type="ARBA" id="ARBA00023163"/>
    </source>
</evidence>
<dbReference type="Proteomes" id="UP000836788">
    <property type="component" value="Chromosome 4"/>
</dbReference>
<feature type="compositionally biased region" description="Basic and acidic residues" evidence="4">
    <location>
        <begin position="246"/>
        <end position="255"/>
    </location>
</feature>
<feature type="compositionally biased region" description="Low complexity" evidence="4">
    <location>
        <begin position="354"/>
        <end position="366"/>
    </location>
</feature>
<dbReference type="InterPro" id="IPR003034">
    <property type="entry name" value="SAP_dom"/>
</dbReference>
<feature type="domain" description="SAP" evidence="5">
    <location>
        <begin position="494"/>
        <end position="528"/>
    </location>
</feature>
<accession>A0A8J9X5E3</accession>
<protein>
    <recommendedName>
        <fullName evidence="5">SAP domain-containing protein</fullName>
    </recommendedName>
</protein>
<name>A0A8J9X5E3_PHATR</name>
<organism evidence="6">
    <name type="scientific">Phaeodactylum tricornutum</name>
    <name type="common">Diatom</name>
    <dbReference type="NCBI Taxonomy" id="2850"/>
    <lineage>
        <taxon>Eukaryota</taxon>
        <taxon>Sar</taxon>
        <taxon>Stramenopiles</taxon>
        <taxon>Ochrophyta</taxon>
        <taxon>Bacillariophyta</taxon>
        <taxon>Bacillariophyceae</taxon>
        <taxon>Bacillariophycidae</taxon>
        <taxon>Naviculales</taxon>
        <taxon>Phaeodactylaceae</taxon>
        <taxon>Phaeodactylum</taxon>
    </lineage>
</organism>
<feature type="compositionally biased region" description="Basic and acidic residues" evidence="4">
    <location>
        <begin position="422"/>
        <end position="433"/>
    </location>
</feature>
<dbReference type="InterPro" id="IPR043425">
    <property type="entry name" value="NusG-like"/>
</dbReference>
<dbReference type="InterPro" id="IPR036361">
    <property type="entry name" value="SAP_dom_sf"/>
</dbReference>
<evidence type="ECO:0000256" key="4">
    <source>
        <dbReference type="SAM" id="MobiDB-lite"/>
    </source>
</evidence>
<evidence type="ECO:0000313" key="6">
    <source>
        <dbReference type="EMBL" id="CAG9289031.1"/>
    </source>
</evidence>
<feature type="compositionally biased region" description="Basic and acidic residues" evidence="4">
    <location>
        <begin position="269"/>
        <end position="281"/>
    </location>
</feature>
<dbReference type="Pfam" id="PF02037">
    <property type="entry name" value="SAP"/>
    <property type="match status" value="1"/>
</dbReference>
<evidence type="ECO:0000256" key="1">
    <source>
        <dbReference type="ARBA" id="ARBA00022814"/>
    </source>
</evidence>
<feature type="region of interest" description="Disordered" evidence="4">
    <location>
        <begin position="350"/>
        <end position="528"/>
    </location>
</feature>
<feature type="compositionally biased region" description="Low complexity" evidence="4">
    <location>
        <begin position="319"/>
        <end position="331"/>
    </location>
</feature>
<feature type="compositionally biased region" description="Polar residues" evidence="4">
    <location>
        <begin position="197"/>
        <end position="208"/>
    </location>
</feature>
<keyword evidence="3" id="KW-0804">Transcription</keyword>
<feature type="compositionally biased region" description="Basic and acidic residues" evidence="4">
    <location>
        <begin position="212"/>
        <end position="233"/>
    </location>
</feature>